<dbReference type="InterPro" id="IPR036291">
    <property type="entry name" value="NAD(P)-bd_dom_sf"/>
</dbReference>
<dbReference type="SUPFAM" id="SSF50129">
    <property type="entry name" value="GroES-like"/>
    <property type="match status" value="1"/>
</dbReference>
<evidence type="ECO:0000313" key="2">
    <source>
        <dbReference type="EMBL" id="MBD6620698.1"/>
    </source>
</evidence>
<dbReference type="CDD" id="cd08272">
    <property type="entry name" value="MDR6"/>
    <property type="match status" value="1"/>
</dbReference>
<dbReference type="SUPFAM" id="SSF53474">
    <property type="entry name" value="alpha/beta-Hydrolases"/>
    <property type="match status" value="1"/>
</dbReference>
<dbReference type="GO" id="GO:0004301">
    <property type="term" value="F:epoxide hydrolase activity"/>
    <property type="evidence" value="ECO:0007669"/>
    <property type="project" value="TreeGrafter"/>
</dbReference>
<dbReference type="Pfam" id="PF00561">
    <property type="entry name" value="Abhydrolase_1"/>
    <property type="match status" value="1"/>
</dbReference>
<dbReference type="InterPro" id="IPR002364">
    <property type="entry name" value="Quin_OxRdtase/zeta-crystal_CS"/>
</dbReference>
<dbReference type="FunFam" id="3.40.50.1820:FF:000173">
    <property type="entry name" value="Alpha/beta hydrolase"/>
    <property type="match status" value="1"/>
</dbReference>
<evidence type="ECO:0000259" key="1">
    <source>
        <dbReference type="SMART" id="SM00829"/>
    </source>
</evidence>
<dbReference type="PRINTS" id="PR00412">
    <property type="entry name" value="EPOXHYDRLASE"/>
</dbReference>
<dbReference type="Gene3D" id="3.40.50.1820">
    <property type="entry name" value="alpha/beta hydrolase"/>
    <property type="match status" value="1"/>
</dbReference>
<dbReference type="Gene3D" id="3.40.50.720">
    <property type="entry name" value="NAD(P)-binding Rossmann-like Domain"/>
    <property type="match status" value="1"/>
</dbReference>
<dbReference type="SMART" id="SM00829">
    <property type="entry name" value="PKS_ER"/>
    <property type="match status" value="1"/>
</dbReference>
<dbReference type="EMBL" id="VJXY01000078">
    <property type="protein sequence ID" value="MBD6620698.1"/>
    <property type="molecule type" value="Genomic_DNA"/>
</dbReference>
<dbReference type="InterPro" id="IPR000639">
    <property type="entry name" value="Epox_hydrolase-like"/>
</dbReference>
<dbReference type="PANTHER" id="PTHR42977">
    <property type="entry name" value="HYDROLASE-RELATED"/>
    <property type="match status" value="1"/>
</dbReference>
<dbReference type="InterPro" id="IPR000073">
    <property type="entry name" value="AB_hydrolase_1"/>
</dbReference>
<dbReference type="RefSeq" id="WP_191762009.1">
    <property type="nucleotide sequence ID" value="NZ_VJXY01000078.1"/>
</dbReference>
<dbReference type="InterPro" id="IPR051340">
    <property type="entry name" value="Haloalkane_dehalogenase"/>
</dbReference>
<organism evidence="2 3">
    <name type="scientific">Komarekiella delphini-convector SJRDD-AB1</name>
    <dbReference type="NCBI Taxonomy" id="2593771"/>
    <lineage>
        <taxon>Bacteria</taxon>
        <taxon>Bacillati</taxon>
        <taxon>Cyanobacteriota</taxon>
        <taxon>Cyanophyceae</taxon>
        <taxon>Nostocales</taxon>
        <taxon>Nostocaceae</taxon>
        <taxon>Komarekiella</taxon>
        <taxon>Komarekiella delphini-convector</taxon>
    </lineage>
</organism>
<dbReference type="InterPro" id="IPR029058">
    <property type="entry name" value="AB_hydrolase_fold"/>
</dbReference>
<reference evidence="2" key="1">
    <citation type="submission" date="2019-07" db="EMBL/GenBank/DDBJ databases">
        <title>Toxilogical consequences of a new and cryptic species of cyanobacteria (Komarekiella delphini-convector) recovered from the epidermis of a bottlenose dolphin and 1500 ft. in the air.</title>
        <authorList>
            <person name="Brown A.O."/>
            <person name="Dvorak P."/>
            <person name="Villanueva C.D."/>
            <person name="Foss A.J."/>
            <person name="Garvey A.D."/>
            <person name="Gibson Q.A."/>
            <person name="Johansen J.R."/>
            <person name="Casamatta D.A."/>
        </authorList>
    </citation>
    <scope>NUCLEOTIDE SEQUENCE</scope>
    <source>
        <strain evidence="2">SJRDD-AB1</strain>
    </source>
</reference>
<dbReference type="AlphaFoldDB" id="A0AA40T4U9"/>
<keyword evidence="3" id="KW-1185">Reference proteome</keyword>
<name>A0AA40T4U9_9NOST</name>
<dbReference type="InterPro" id="IPR011032">
    <property type="entry name" value="GroES-like_sf"/>
</dbReference>
<dbReference type="Pfam" id="PF08240">
    <property type="entry name" value="ADH_N"/>
    <property type="match status" value="1"/>
</dbReference>
<sequence length="639" mass="70718">MKIRYGFRQVGDVEVFYREAGSSNAPVILLLHGFPTASHMFRNLIPLLADRFRLVAPDLPGFGQTKAPPRGMFDYTFDHLADVIEGFVDALSLDQYVLYIFDYGAPVGLRLAMRHPERISAIISQNGNAYLEGFSDEWGSWETYWREPSAANREACRSSLTPDTIRNWQYGIGADPNLLSPDGYELDIAYMGRAGAEEIQLDLILDYRSNVALYPAFQSYFREYRPPLLAVWGRHDPAFLPAGAAAYQRDLPDAKIHLLDAGHFALETHAEEVATLIRAFLDSTIGSTLRLERENLPTLSGIKIPSLFILNQGELAQMESMKAAVLTAFGDAEKFEIQTVPIPTLKANQVLVRVCATSINPVDYQTRRGDYKELVQLPAILGVDVSGVIEAIGEAVTDFKVGDNVYYSPQIFGEFGSYAQYHVADAAIVALKPANLSHIEAASFPLAGGTAWDCLVTRGNLQVGETVLIHAGAGGVGSIAVQLAKAIGAYVFATCSSRNRDFVTELGADRVIDYKNEDYVEVIRQETNGLGVDLVLDTIGKETIQRSLEIIRPFGRLTSIVDIAIPQSLLEAWGKNLTIHFVFSPQYRAKLEALTKLIERHQLRPVIDSVFSWDQVVLAHQRLEQGGTRGKIVLKFTED</sequence>
<dbReference type="SUPFAM" id="SSF51735">
    <property type="entry name" value="NAD(P)-binding Rossmann-fold domains"/>
    <property type="match status" value="1"/>
</dbReference>
<dbReference type="GO" id="GO:0008270">
    <property type="term" value="F:zinc ion binding"/>
    <property type="evidence" value="ECO:0007669"/>
    <property type="project" value="InterPro"/>
</dbReference>
<gene>
    <name evidence="2" type="ORF">FNW02_34290</name>
</gene>
<keyword evidence="2" id="KW-0378">Hydrolase</keyword>
<dbReference type="InterPro" id="IPR020843">
    <property type="entry name" value="ER"/>
</dbReference>
<proteinExistence type="predicted"/>
<dbReference type="PRINTS" id="PR00111">
    <property type="entry name" value="ABHYDROLASE"/>
</dbReference>
<dbReference type="Proteomes" id="UP001165986">
    <property type="component" value="Unassembled WGS sequence"/>
</dbReference>
<dbReference type="Pfam" id="PF13602">
    <property type="entry name" value="ADH_zinc_N_2"/>
    <property type="match status" value="1"/>
</dbReference>
<protein>
    <submittedName>
        <fullName evidence="2">Alpha/beta fold hydrolase</fullName>
    </submittedName>
</protein>
<dbReference type="PANTHER" id="PTHR42977:SF1">
    <property type="entry name" value="BLR6576 PROTEIN"/>
    <property type="match status" value="1"/>
</dbReference>
<dbReference type="Gene3D" id="3.90.180.10">
    <property type="entry name" value="Medium-chain alcohol dehydrogenases, catalytic domain"/>
    <property type="match status" value="1"/>
</dbReference>
<dbReference type="GO" id="GO:0016491">
    <property type="term" value="F:oxidoreductase activity"/>
    <property type="evidence" value="ECO:0007669"/>
    <property type="project" value="InterPro"/>
</dbReference>
<comment type="caution">
    <text evidence="2">The sequence shown here is derived from an EMBL/GenBank/DDBJ whole genome shotgun (WGS) entry which is preliminary data.</text>
</comment>
<feature type="domain" description="Enoyl reductase (ER)" evidence="1">
    <location>
        <begin position="330"/>
        <end position="634"/>
    </location>
</feature>
<dbReference type="InterPro" id="IPR013154">
    <property type="entry name" value="ADH-like_N"/>
</dbReference>
<accession>A0AA40T4U9</accession>
<evidence type="ECO:0000313" key="3">
    <source>
        <dbReference type="Proteomes" id="UP001165986"/>
    </source>
</evidence>
<dbReference type="PROSITE" id="PS01162">
    <property type="entry name" value="QOR_ZETA_CRYSTAL"/>
    <property type="match status" value="1"/>
</dbReference>